<dbReference type="GO" id="GO:0032968">
    <property type="term" value="P:positive regulation of transcription elongation by RNA polymerase II"/>
    <property type="evidence" value="ECO:0007669"/>
    <property type="project" value="TreeGrafter"/>
</dbReference>
<proteinExistence type="predicted"/>
<dbReference type="PANTHER" id="PTHR23146:SF0">
    <property type="entry name" value="RNA POLYMERASE-ASSOCIATED PROTEIN LEO1"/>
    <property type="match status" value="1"/>
</dbReference>
<dbReference type="EMBL" id="JACGWL010000149">
    <property type="protein sequence ID" value="KAK4384409.1"/>
    <property type="molecule type" value="Genomic_DNA"/>
</dbReference>
<evidence type="ECO:0000313" key="1">
    <source>
        <dbReference type="EMBL" id="KAK4384409.1"/>
    </source>
</evidence>
<dbReference type="AlphaFoldDB" id="A0AAE1TAF1"/>
<gene>
    <name evidence="1" type="ORF">Sango_3063600</name>
</gene>
<name>A0AAE1TAF1_9LAMI</name>
<dbReference type="Proteomes" id="UP001289374">
    <property type="component" value="Unassembled WGS sequence"/>
</dbReference>
<dbReference type="InterPro" id="IPR007149">
    <property type="entry name" value="Leo1"/>
</dbReference>
<accession>A0AAE1TAF1</accession>
<dbReference type="GO" id="GO:0016593">
    <property type="term" value="C:Cdc73/Paf1 complex"/>
    <property type="evidence" value="ECO:0007669"/>
    <property type="project" value="InterPro"/>
</dbReference>
<comment type="caution">
    <text evidence="1">The sequence shown here is derived from an EMBL/GenBank/DDBJ whole genome shotgun (WGS) entry which is preliminary data.</text>
</comment>
<reference evidence="1" key="2">
    <citation type="journal article" date="2024" name="Plant">
        <title>Genomic evolution and insights into agronomic trait innovations of Sesamum species.</title>
        <authorList>
            <person name="Miao H."/>
            <person name="Wang L."/>
            <person name="Qu L."/>
            <person name="Liu H."/>
            <person name="Sun Y."/>
            <person name="Le M."/>
            <person name="Wang Q."/>
            <person name="Wei S."/>
            <person name="Zheng Y."/>
            <person name="Lin W."/>
            <person name="Duan Y."/>
            <person name="Cao H."/>
            <person name="Xiong S."/>
            <person name="Wang X."/>
            <person name="Wei L."/>
            <person name="Li C."/>
            <person name="Ma Q."/>
            <person name="Ju M."/>
            <person name="Zhao R."/>
            <person name="Li G."/>
            <person name="Mu C."/>
            <person name="Tian Q."/>
            <person name="Mei H."/>
            <person name="Zhang T."/>
            <person name="Gao T."/>
            <person name="Zhang H."/>
        </authorList>
    </citation>
    <scope>NUCLEOTIDE SEQUENCE</scope>
    <source>
        <strain evidence="1">K16</strain>
    </source>
</reference>
<reference evidence="1" key="1">
    <citation type="submission" date="2020-06" db="EMBL/GenBank/DDBJ databases">
        <authorList>
            <person name="Li T."/>
            <person name="Hu X."/>
            <person name="Zhang T."/>
            <person name="Song X."/>
            <person name="Zhang H."/>
            <person name="Dai N."/>
            <person name="Sheng W."/>
            <person name="Hou X."/>
            <person name="Wei L."/>
        </authorList>
    </citation>
    <scope>NUCLEOTIDE SEQUENCE</scope>
    <source>
        <strain evidence="1">K16</strain>
        <tissue evidence="1">Leaf</tissue>
    </source>
</reference>
<organism evidence="1 2">
    <name type="scientific">Sesamum angolense</name>
    <dbReference type="NCBI Taxonomy" id="2727404"/>
    <lineage>
        <taxon>Eukaryota</taxon>
        <taxon>Viridiplantae</taxon>
        <taxon>Streptophyta</taxon>
        <taxon>Embryophyta</taxon>
        <taxon>Tracheophyta</taxon>
        <taxon>Spermatophyta</taxon>
        <taxon>Magnoliopsida</taxon>
        <taxon>eudicotyledons</taxon>
        <taxon>Gunneridae</taxon>
        <taxon>Pentapetalae</taxon>
        <taxon>asterids</taxon>
        <taxon>lamiids</taxon>
        <taxon>Lamiales</taxon>
        <taxon>Pedaliaceae</taxon>
        <taxon>Sesamum</taxon>
    </lineage>
</organism>
<dbReference type="GO" id="GO:0006368">
    <property type="term" value="P:transcription elongation by RNA polymerase II"/>
    <property type="evidence" value="ECO:0007669"/>
    <property type="project" value="InterPro"/>
</dbReference>
<sequence>MSQQAIGATIIGEHYVLMRTSTDGVKEMPLAASSVRLGITDKDSRRIDVEQKCENEGKAKREGGAEVNRRGKLKGVHYDHLGSLRSLENEKGKNPALSSVSMRSLKYKKNYSDESPVENEDEMSKVQKGDELRVSQEGMKTKLKGKAVVPPAGSPLMASDLPLRIPSPCLDQAIINLSSIIGIDPNQFDPATYVEEDFYVMDAFGVSRLIPPTNIIRRREVWNPDGTTSGSYQSQGKISRKMMVMPSFVSSNSILTGLVDSMHKKLLGGPKNIENSASSSYYTSLKMRALRVQQHIGK</sequence>
<dbReference type="GO" id="GO:1990269">
    <property type="term" value="F:RNA polymerase II C-terminal domain phosphoserine binding"/>
    <property type="evidence" value="ECO:0007669"/>
    <property type="project" value="TreeGrafter"/>
</dbReference>
<evidence type="ECO:0000313" key="2">
    <source>
        <dbReference type="Proteomes" id="UP001289374"/>
    </source>
</evidence>
<keyword evidence="2" id="KW-1185">Reference proteome</keyword>
<dbReference type="PANTHER" id="PTHR23146">
    <property type="entry name" value="LEO1 PROTEIN"/>
    <property type="match status" value="1"/>
</dbReference>
<protein>
    <submittedName>
        <fullName evidence="1">Uncharacterized protein</fullName>
    </submittedName>
</protein>